<evidence type="ECO:0000256" key="4">
    <source>
        <dbReference type="ARBA" id="ARBA00022679"/>
    </source>
</evidence>
<proteinExistence type="predicted"/>
<dbReference type="EMBL" id="CP147244">
    <property type="protein sequence ID" value="WYK01556.1"/>
    <property type="molecule type" value="Genomic_DNA"/>
</dbReference>
<keyword evidence="7 8" id="KW-0472">Membrane</keyword>
<evidence type="ECO:0000313" key="10">
    <source>
        <dbReference type="Proteomes" id="UP000194948"/>
    </source>
</evidence>
<feature type="transmembrane region" description="Helical" evidence="8">
    <location>
        <begin position="358"/>
        <end position="377"/>
    </location>
</feature>
<evidence type="ECO:0000256" key="6">
    <source>
        <dbReference type="ARBA" id="ARBA00022989"/>
    </source>
</evidence>
<keyword evidence="5 8" id="KW-0812">Transmembrane</keyword>
<sequence>MDVVVLYGLLILFMTAGFLTIRFEAQRAGTVLFKSDFHQVLFVLFCIGLFVRYYNLGQLPGLQIDEAMSGYDTWALANYGQDSALNSWPIYLIGYGTGPSALYSYLSLPFVKILGLTVISTRLAMVCLSSATLLFTMWTLIRLKISHQLLMSIIFIVIINPWQLMISRFGLDANVAPHLLLIAFCLLQLGLKSQGKKQNWFYSGAMISIGLTAYAYIATWYFLPVFSLLLLFYFWKKKLLSIRQGIGLSLVLVITIVPIIFFAYIQYFGDRSITIVGMTFPKLLGSQNEGQTILYSNDIWSAFLMNLSRIHGFLLSGRDGLIFSSLPNYGMFYNLAGLLLFSVGIVKVVREKSHFSSVLLAWLIAPIPLILIVVPVVHHWNVFLFPVILVMGYGLSALWSLDKKSVTTAVFSFFTVLFVSFLFSYNSSYRDEQQDSTYMAPQTMNEVIQISKEKKLGTIYVDRTSIHQLTELTFIFFRFFDPVSPEAYQASRDQPFERETNMTSNQYARYTFMKEGEFVEDNKGQIGYLYHQGADLSNYEKKLKDFEVYQNKDFILFYKE</sequence>
<evidence type="ECO:0000256" key="5">
    <source>
        <dbReference type="ARBA" id="ARBA00022692"/>
    </source>
</evidence>
<evidence type="ECO:0000256" key="3">
    <source>
        <dbReference type="ARBA" id="ARBA00022676"/>
    </source>
</evidence>
<name>A0AAQ3Y882_9ENTE</name>
<dbReference type="GO" id="GO:0010041">
    <property type="term" value="P:response to iron(III) ion"/>
    <property type="evidence" value="ECO:0007669"/>
    <property type="project" value="TreeGrafter"/>
</dbReference>
<reference evidence="9 10" key="2">
    <citation type="submission" date="2024-03" db="EMBL/GenBank/DDBJ databases">
        <title>The Genome Sequence of Enterococcus sp. DIV0205d.</title>
        <authorList>
            <consortium name="The Broad Institute Genomics Platform"/>
            <consortium name="The Broad Institute Microbial Omics Core"/>
            <consortium name="The Broad Institute Genomic Center for Infectious Diseases"/>
            <person name="Earl A."/>
            <person name="Manson A."/>
            <person name="Gilmore M."/>
            <person name="Schwartman J."/>
            <person name="Shea T."/>
            <person name="Abouelleil A."/>
            <person name="Cao P."/>
            <person name="Chapman S."/>
            <person name="Cusick C."/>
            <person name="Young S."/>
            <person name="Neafsey D."/>
            <person name="Nusbaum C."/>
            <person name="Birren B."/>
        </authorList>
    </citation>
    <scope>NUCLEOTIDE SEQUENCE [LARGE SCALE GENOMIC DNA]</scope>
    <source>
        <strain evidence="9 10">7F3_DIV0205</strain>
    </source>
</reference>
<organism evidence="9 10">
    <name type="scientific">Candidatus Enterococcus palustris</name>
    <dbReference type="NCBI Taxonomy" id="1834189"/>
    <lineage>
        <taxon>Bacteria</taxon>
        <taxon>Bacillati</taxon>
        <taxon>Bacillota</taxon>
        <taxon>Bacilli</taxon>
        <taxon>Lactobacillales</taxon>
        <taxon>Enterococcaceae</taxon>
        <taxon>Enterococcus</taxon>
    </lineage>
</organism>
<keyword evidence="2" id="KW-1003">Cell membrane</keyword>
<comment type="subcellular location">
    <subcellularLocation>
        <location evidence="1">Cell membrane</location>
        <topology evidence="1">Multi-pass membrane protein</topology>
    </subcellularLocation>
</comment>
<protein>
    <recommendedName>
        <fullName evidence="11">Glycosyltransferase RgtA/B/C/D-like domain-containing protein</fullName>
    </recommendedName>
</protein>
<keyword evidence="4" id="KW-0808">Transferase</keyword>
<feature type="transmembrane region" description="Helical" evidence="8">
    <location>
        <begin position="246"/>
        <end position="268"/>
    </location>
</feature>
<evidence type="ECO:0008006" key="11">
    <source>
        <dbReference type="Google" id="ProtNLM"/>
    </source>
</evidence>
<accession>A0AAQ3Y882</accession>
<feature type="transmembrane region" description="Helical" evidence="8">
    <location>
        <begin position="37"/>
        <end position="54"/>
    </location>
</feature>
<dbReference type="GO" id="GO:0005886">
    <property type="term" value="C:plasma membrane"/>
    <property type="evidence" value="ECO:0007669"/>
    <property type="project" value="UniProtKB-SubCell"/>
</dbReference>
<dbReference type="GO" id="GO:0009103">
    <property type="term" value="P:lipopolysaccharide biosynthetic process"/>
    <property type="evidence" value="ECO:0007669"/>
    <property type="project" value="UniProtKB-ARBA"/>
</dbReference>
<gene>
    <name evidence="9" type="ORF">A5821_002693</name>
</gene>
<keyword evidence="3" id="KW-0328">Glycosyltransferase</keyword>
<feature type="transmembrane region" description="Helical" evidence="8">
    <location>
        <begin position="147"/>
        <end position="166"/>
    </location>
</feature>
<feature type="transmembrane region" description="Helical" evidence="8">
    <location>
        <begin position="88"/>
        <end position="111"/>
    </location>
</feature>
<dbReference type="GO" id="GO:0016763">
    <property type="term" value="F:pentosyltransferase activity"/>
    <property type="evidence" value="ECO:0007669"/>
    <property type="project" value="TreeGrafter"/>
</dbReference>
<feature type="transmembrane region" description="Helical" evidence="8">
    <location>
        <begin position="331"/>
        <end position="349"/>
    </location>
</feature>
<reference evidence="10" key="1">
    <citation type="submission" date="2017-05" db="EMBL/GenBank/DDBJ databases">
        <title>The Genome Sequence of EEnterococcus faecalis 9F2_4866.</title>
        <authorList>
            <consortium name="The Broad Institute Genomics Platform"/>
            <consortium name="The Broad Institute Genomic Center for Infectious Diseases"/>
            <person name="Earl A."/>
            <person name="Manson A."/>
            <person name="Schwartman J."/>
            <person name="Gilmore M."/>
            <person name="Abouelleil A."/>
            <person name="Cao P."/>
            <person name="Chapman S."/>
            <person name="Cusick C."/>
            <person name="Shea T."/>
            <person name="Young S."/>
            <person name="Neafsey D."/>
            <person name="Nusbaum C."/>
            <person name="Birren B."/>
        </authorList>
    </citation>
    <scope>NUCLEOTIDE SEQUENCE [LARGE SCALE GENOMIC DNA]</scope>
    <source>
        <strain evidence="10">7F3_DIV0205</strain>
    </source>
</reference>
<dbReference type="PANTHER" id="PTHR33908:SF3">
    <property type="entry name" value="UNDECAPRENYL PHOSPHATE-ALPHA-4-AMINO-4-DEOXY-L-ARABINOSE ARABINOSYL TRANSFERASE"/>
    <property type="match status" value="1"/>
</dbReference>
<dbReference type="InterPro" id="IPR050297">
    <property type="entry name" value="LipidA_mod_glycosyltrf_83"/>
</dbReference>
<dbReference type="Proteomes" id="UP000194948">
    <property type="component" value="Chromosome"/>
</dbReference>
<feature type="transmembrane region" description="Helical" evidence="8">
    <location>
        <begin position="123"/>
        <end position="141"/>
    </location>
</feature>
<feature type="transmembrane region" description="Helical" evidence="8">
    <location>
        <begin position="173"/>
        <end position="191"/>
    </location>
</feature>
<feature type="transmembrane region" description="Helical" evidence="8">
    <location>
        <begin position="211"/>
        <end position="234"/>
    </location>
</feature>
<evidence type="ECO:0000256" key="1">
    <source>
        <dbReference type="ARBA" id="ARBA00004651"/>
    </source>
</evidence>
<dbReference type="AlphaFoldDB" id="A0AAQ3Y882"/>
<evidence type="ECO:0000256" key="8">
    <source>
        <dbReference type="SAM" id="Phobius"/>
    </source>
</evidence>
<evidence type="ECO:0000256" key="2">
    <source>
        <dbReference type="ARBA" id="ARBA00022475"/>
    </source>
</evidence>
<feature type="transmembrane region" description="Helical" evidence="8">
    <location>
        <begin position="6"/>
        <end position="25"/>
    </location>
</feature>
<keyword evidence="10" id="KW-1185">Reference proteome</keyword>
<evidence type="ECO:0000313" key="9">
    <source>
        <dbReference type="EMBL" id="WYK01556.1"/>
    </source>
</evidence>
<feature type="transmembrane region" description="Helical" evidence="8">
    <location>
        <begin position="408"/>
        <end position="425"/>
    </location>
</feature>
<dbReference type="RefSeq" id="WP_086315251.1">
    <property type="nucleotide sequence ID" value="NZ_CP147244.1"/>
</dbReference>
<feature type="transmembrane region" description="Helical" evidence="8">
    <location>
        <begin position="383"/>
        <end position="401"/>
    </location>
</feature>
<keyword evidence="6 8" id="KW-1133">Transmembrane helix</keyword>
<evidence type="ECO:0000256" key="7">
    <source>
        <dbReference type="ARBA" id="ARBA00023136"/>
    </source>
</evidence>
<dbReference type="PANTHER" id="PTHR33908">
    <property type="entry name" value="MANNOSYLTRANSFERASE YKCB-RELATED"/>
    <property type="match status" value="1"/>
</dbReference>